<dbReference type="PANTHER" id="PTHR35971:SF6">
    <property type="entry name" value="OBSCURIN-LIKE PROTEIN 1"/>
    <property type="match status" value="1"/>
</dbReference>
<dbReference type="Proteomes" id="UP000015103">
    <property type="component" value="Unassembled WGS sequence"/>
</dbReference>
<evidence type="ECO:0000313" key="5">
    <source>
        <dbReference type="EnsemblMetazoa" id="RPRC003303-PA"/>
    </source>
</evidence>
<dbReference type="AlphaFoldDB" id="T1HGY0"/>
<dbReference type="STRING" id="13249.T1HGY0"/>
<protein>
    <submittedName>
        <fullName evidence="5">Ig-like domain-containing protein</fullName>
    </submittedName>
</protein>
<dbReference type="FunFam" id="2.60.40.10:FF:000935">
    <property type="entry name" value="Uncharacterized protein, isoform I"/>
    <property type="match status" value="1"/>
</dbReference>
<dbReference type="OMA" id="YCKMEDA"/>
<sequence length="127" mass="14393">MQGVCRLTIKYCKMEDAGEYTCSIDKQEDKTTTNVVISEYPYKFTKVLKYQQVTEKDTITLLCEIDDPAGDVTWLKNGQEIKPDKRVSITKDGRKRKLVIKDCKVTDAGAFACTTNADRTEAEILVQ</sequence>
<comment type="subcellular location">
    <subcellularLocation>
        <location evidence="1">Cytoplasm</location>
    </subcellularLocation>
</comment>
<keyword evidence="4" id="KW-1015">Disulfide bond</keyword>
<evidence type="ECO:0000313" key="6">
    <source>
        <dbReference type="Proteomes" id="UP000015103"/>
    </source>
</evidence>
<dbReference type="InterPro" id="IPR052385">
    <property type="entry name" value="Obscurin/Obscurin-like_Reg"/>
</dbReference>
<proteinExistence type="predicted"/>
<reference evidence="5" key="1">
    <citation type="submission" date="2015-05" db="UniProtKB">
        <authorList>
            <consortium name="EnsemblMetazoa"/>
        </authorList>
    </citation>
    <scope>IDENTIFICATION</scope>
</reference>
<dbReference type="InterPro" id="IPR003599">
    <property type="entry name" value="Ig_sub"/>
</dbReference>
<dbReference type="SUPFAM" id="SSF48726">
    <property type="entry name" value="Immunoglobulin"/>
    <property type="match status" value="2"/>
</dbReference>
<dbReference type="GO" id="GO:0005737">
    <property type="term" value="C:cytoplasm"/>
    <property type="evidence" value="ECO:0007669"/>
    <property type="project" value="UniProtKB-SubCell"/>
</dbReference>
<dbReference type="InterPro" id="IPR013783">
    <property type="entry name" value="Ig-like_fold"/>
</dbReference>
<name>T1HGY0_RHOPR</name>
<dbReference type="VEuPathDB" id="VectorBase:RPRC003303"/>
<keyword evidence="2" id="KW-0963">Cytoplasm</keyword>
<dbReference type="InterPro" id="IPR007110">
    <property type="entry name" value="Ig-like_dom"/>
</dbReference>
<dbReference type="HOGENOM" id="CLU_116110_0_0_1"/>
<keyword evidence="6" id="KW-1185">Reference proteome</keyword>
<dbReference type="SMART" id="SM00408">
    <property type="entry name" value="IGc2"/>
    <property type="match status" value="1"/>
</dbReference>
<dbReference type="Gene3D" id="2.60.40.10">
    <property type="entry name" value="Immunoglobulins"/>
    <property type="match status" value="2"/>
</dbReference>
<dbReference type="PROSITE" id="PS50835">
    <property type="entry name" value="IG_LIKE"/>
    <property type="match status" value="1"/>
</dbReference>
<dbReference type="PANTHER" id="PTHR35971">
    <property type="entry name" value="SI:DKEY-31G6.6"/>
    <property type="match status" value="1"/>
</dbReference>
<dbReference type="Pfam" id="PF07679">
    <property type="entry name" value="I-set"/>
    <property type="match status" value="1"/>
</dbReference>
<evidence type="ECO:0000256" key="2">
    <source>
        <dbReference type="ARBA" id="ARBA00022490"/>
    </source>
</evidence>
<dbReference type="EnsemblMetazoa" id="RPRC003303-RA">
    <property type="protein sequence ID" value="RPRC003303-PA"/>
    <property type="gene ID" value="RPRC003303"/>
</dbReference>
<organism evidence="5 6">
    <name type="scientific">Rhodnius prolixus</name>
    <name type="common">Triatomid bug</name>
    <dbReference type="NCBI Taxonomy" id="13249"/>
    <lineage>
        <taxon>Eukaryota</taxon>
        <taxon>Metazoa</taxon>
        <taxon>Ecdysozoa</taxon>
        <taxon>Arthropoda</taxon>
        <taxon>Hexapoda</taxon>
        <taxon>Insecta</taxon>
        <taxon>Pterygota</taxon>
        <taxon>Neoptera</taxon>
        <taxon>Paraneoptera</taxon>
        <taxon>Hemiptera</taxon>
        <taxon>Heteroptera</taxon>
        <taxon>Panheteroptera</taxon>
        <taxon>Cimicomorpha</taxon>
        <taxon>Reduviidae</taxon>
        <taxon>Triatominae</taxon>
        <taxon>Rhodnius</taxon>
    </lineage>
</organism>
<evidence type="ECO:0000256" key="3">
    <source>
        <dbReference type="ARBA" id="ARBA00022553"/>
    </source>
</evidence>
<evidence type="ECO:0000256" key="1">
    <source>
        <dbReference type="ARBA" id="ARBA00004496"/>
    </source>
</evidence>
<dbReference type="InterPro" id="IPR013098">
    <property type="entry name" value="Ig_I-set"/>
</dbReference>
<dbReference type="SMART" id="SM00409">
    <property type="entry name" value="IG"/>
    <property type="match status" value="1"/>
</dbReference>
<keyword evidence="3" id="KW-0597">Phosphoprotein</keyword>
<evidence type="ECO:0000256" key="4">
    <source>
        <dbReference type="ARBA" id="ARBA00023157"/>
    </source>
</evidence>
<dbReference type="InterPro" id="IPR036179">
    <property type="entry name" value="Ig-like_dom_sf"/>
</dbReference>
<dbReference type="EMBL" id="ACPB03010782">
    <property type="status" value="NOT_ANNOTATED_CDS"/>
    <property type="molecule type" value="Genomic_DNA"/>
</dbReference>
<accession>T1HGY0</accession>
<dbReference type="InterPro" id="IPR003598">
    <property type="entry name" value="Ig_sub2"/>
</dbReference>
<dbReference type="eggNOG" id="KOG0613">
    <property type="taxonomic scope" value="Eukaryota"/>
</dbReference>
<dbReference type="InParanoid" id="T1HGY0"/>